<organism evidence="1 2">
    <name type="scientific">Rhodococcus phage ChewyVIII</name>
    <dbReference type="NCBI Taxonomy" id="1887657"/>
    <lineage>
        <taxon>Viruses</taxon>
        <taxon>Duplodnaviria</taxon>
        <taxon>Heunggongvirae</taxon>
        <taxon>Uroviricota</taxon>
        <taxon>Caudoviricetes</taxon>
        <taxon>Chewyvirus</taxon>
        <taxon>Chewyvirus chewyVIII</taxon>
    </lineage>
</organism>
<dbReference type="KEGG" id="vg:80018721"/>
<evidence type="ECO:0000313" key="1">
    <source>
        <dbReference type="EMBL" id="AON97444.1"/>
    </source>
</evidence>
<accession>A0A1C9EI34</accession>
<sequence length="104" mass="11831">MDISSLPTQVMDCGHEACAENIYLHKVRNGKNYYRCGECRRIRDRERYNRGKPIRFELHCKCGCVTKASVLKDTLVKHQGDAKGMYLRCGTCNYGGWVGPVDGK</sequence>
<dbReference type="EMBL" id="KX557288">
    <property type="protein sequence ID" value="AON97444.1"/>
    <property type="molecule type" value="Genomic_DNA"/>
</dbReference>
<keyword evidence="2" id="KW-1185">Reference proteome</keyword>
<evidence type="ECO:0000313" key="2">
    <source>
        <dbReference type="Proteomes" id="UP000221751"/>
    </source>
</evidence>
<dbReference type="GeneID" id="80018721"/>
<dbReference type="RefSeq" id="YP_010754139.1">
    <property type="nucleotide sequence ID" value="NC_073456.1"/>
</dbReference>
<protein>
    <submittedName>
        <fullName evidence="1">Uncharacterized protein</fullName>
    </submittedName>
</protein>
<proteinExistence type="predicted"/>
<reference evidence="2" key="1">
    <citation type="submission" date="2016-07" db="EMBL/GenBank/DDBJ databases">
        <authorList>
            <person name="Florea S."/>
            <person name="Webb J.S."/>
            <person name="Jaromczyk J."/>
            <person name="Schardl C.L."/>
        </authorList>
    </citation>
    <scope>NUCLEOTIDE SEQUENCE [LARGE SCALE GENOMIC DNA]</scope>
</reference>
<gene>
    <name evidence="1" type="primary">22</name>
    <name evidence="1" type="ORF">SEA_CHEWYVIII_22</name>
</gene>
<dbReference type="Proteomes" id="UP000221751">
    <property type="component" value="Segment"/>
</dbReference>
<name>A0A1C9EI34_9CAUD</name>